<feature type="chain" id="PRO_5038970577" description="Sporulation protein" evidence="2">
    <location>
        <begin position="23"/>
        <end position="189"/>
    </location>
</feature>
<evidence type="ECO:0000313" key="3">
    <source>
        <dbReference type="EMBL" id="KGX89198.1"/>
    </source>
</evidence>
<name>A0A0A5GDB3_9BACI</name>
<dbReference type="PROSITE" id="PS51257">
    <property type="entry name" value="PROKAR_LIPOPROTEIN"/>
    <property type="match status" value="1"/>
</dbReference>
<evidence type="ECO:0000256" key="1">
    <source>
        <dbReference type="SAM" id="MobiDB-lite"/>
    </source>
</evidence>
<comment type="caution">
    <text evidence="3">The sequence shown here is derived from an EMBL/GenBank/DDBJ whole genome shotgun (WGS) entry which is preliminary data.</text>
</comment>
<dbReference type="eggNOG" id="ENOG5030CBS">
    <property type="taxonomic scope" value="Bacteria"/>
</dbReference>
<keyword evidence="2" id="KW-0732">Signal</keyword>
<gene>
    <name evidence="3" type="ORF">N784_01310</name>
</gene>
<sequence length="189" mass="21731">MKVIHLVGAQVLFIMLLAGCMATEDYVESDLQPEPLSYDLNEQEKYVEQSKDDGNIPFRREKEHAADPTKQTRLSDPNAMSTNNKKYDIQSRNISKRLTQSRYVKMAQVVVTHDKVMVAVAEPGRTTSTRVNVAEKVRQVVAQMPEAYDKEIVVYTDEVYWDRMKDLKGRINQADEMPGGVDQFRNPYR</sequence>
<evidence type="ECO:0008006" key="5">
    <source>
        <dbReference type="Google" id="ProtNLM"/>
    </source>
</evidence>
<protein>
    <recommendedName>
        <fullName evidence="5">Sporulation protein</fullName>
    </recommendedName>
</protein>
<feature type="region of interest" description="Disordered" evidence="1">
    <location>
        <begin position="49"/>
        <end position="84"/>
    </location>
</feature>
<dbReference type="EMBL" id="AVPG01000001">
    <property type="protein sequence ID" value="KGX89198.1"/>
    <property type="molecule type" value="Genomic_DNA"/>
</dbReference>
<reference evidence="3 4" key="1">
    <citation type="submission" date="2013-08" db="EMBL/GenBank/DDBJ databases">
        <authorList>
            <person name="Huang J."/>
            <person name="Wang G."/>
        </authorList>
    </citation>
    <scope>NUCLEOTIDE SEQUENCE [LARGE SCALE GENOMIC DNA]</scope>
    <source>
        <strain evidence="3 4">JSM 072002</strain>
    </source>
</reference>
<evidence type="ECO:0000256" key="2">
    <source>
        <dbReference type="SAM" id="SignalP"/>
    </source>
</evidence>
<proteinExistence type="predicted"/>
<feature type="compositionally biased region" description="Polar residues" evidence="1">
    <location>
        <begin position="69"/>
        <end position="84"/>
    </location>
</feature>
<organism evidence="3 4">
    <name type="scientific">Pontibacillus litoralis JSM 072002</name>
    <dbReference type="NCBI Taxonomy" id="1385512"/>
    <lineage>
        <taxon>Bacteria</taxon>
        <taxon>Bacillati</taxon>
        <taxon>Bacillota</taxon>
        <taxon>Bacilli</taxon>
        <taxon>Bacillales</taxon>
        <taxon>Bacillaceae</taxon>
        <taxon>Pontibacillus</taxon>
    </lineage>
</organism>
<keyword evidence="4" id="KW-1185">Reference proteome</keyword>
<feature type="compositionally biased region" description="Basic and acidic residues" evidence="1">
    <location>
        <begin position="49"/>
        <end position="67"/>
    </location>
</feature>
<dbReference type="InterPro" id="IPR019076">
    <property type="entry name" value="Spore_lipoprot_YhcN/YlaJ-like"/>
</dbReference>
<dbReference type="RefSeq" id="WP_036831203.1">
    <property type="nucleotide sequence ID" value="NZ_AVPG01000001.1"/>
</dbReference>
<evidence type="ECO:0000313" key="4">
    <source>
        <dbReference type="Proteomes" id="UP000030401"/>
    </source>
</evidence>
<accession>A0A0A5GDB3</accession>
<dbReference type="OrthoDB" id="2969417at2"/>
<dbReference type="Proteomes" id="UP000030401">
    <property type="component" value="Unassembled WGS sequence"/>
</dbReference>
<feature type="signal peptide" evidence="2">
    <location>
        <begin position="1"/>
        <end position="22"/>
    </location>
</feature>
<dbReference type="AlphaFoldDB" id="A0A0A5GDB3"/>
<dbReference type="STRING" id="1385512.N784_01310"/>
<dbReference type="Pfam" id="PF09580">
    <property type="entry name" value="Spore_YhcN_YlaJ"/>
    <property type="match status" value="1"/>
</dbReference>